<dbReference type="Pfam" id="PF00583">
    <property type="entry name" value="Acetyltransf_1"/>
    <property type="match status" value="1"/>
</dbReference>
<reference evidence="4 5" key="1">
    <citation type="submission" date="2020-07" db="EMBL/GenBank/DDBJ databases">
        <title>Complete genome sequence of Mycolicibacterium litorale like strain isolated from cardiac implantable electronic device infection.</title>
        <authorList>
            <person name="Fukano H."/>
            <person name="Miyama H."/>
            <person name="Hoshino Y."/>
        </authorList>
    </citation>
    <scope>NUCLEOTIDE SEQUENCE [LARGE SCALE GENOMIC DNA]</scope>
    <source>
        <strain evidence="4 5">NIIDNTM18</strain>
    </source>
</reference>
<sequence length="154" mass="17061">MHRHSARRATAADVPALERLVAAAFEKYVERIGRPPAPMVHDYRALLDTARVWTVDGPDAPVALLVTMPRADHLLLDTIAVSPAAQGGGYGTALLDRAEADARELGLPEIRLYTNVAMTENLTFYPRHGYVETGRGRADGYERVFYTKRLATRM</sequence>
<gene>
    <name evidence="4" type="ORF">NIIDNTM18_00960</name>
</gene>
<dbReference type="Proteomes" id="UP000515734">
    <property type="component" value="Chromosome"/>
</dbReference>
<evidence type="ECO:0000259" key="3">
    <source>
        <dbReference type="PROSITE" id="PS51186"/>
    </source>
</evidence>
<organism evidence="4 5">
    <name type="scientific">Mycolicibacterium litorale</name>
    <dbReference type="NCBI Taxonomy" id="758802"/>
    <lineage>
        <taxon>Bacteria</taxon>
        <taxon>Bacillati</taxon>
        <taxon>Actinomycetota</taxon>
        <taxon>Actinomycetes</taxon>
        <taxon>Mycobacteriales</taxon>
        <taxon>Mycobacteriaceae</taxon>
        <taxon>Mycolicibacterium</taxon>
    </lineage>
</organism>
<dbReference type="RefSeq" id="WP_185293873.1">
    <property type="nucleotide sequence ID" value="NZ_AP023287.1"/>
</dbReference>
<evidence type="ECO:0000313" key="4">
    <source>
        <dbReference type="EMBL" id="BCI50818.1"/>
    </source>
</evidence>
<proteinExistence type="predicted"/>
<dbReference type="InterPro" id="IPR016181">
    <property type="entry name" value="Acyl_CoA_acyltransferase"/>
</dbReference>
<dbReference type="PANTHER" id="PTHR43877">
    <property type="entry name" value="AMINOALKYLPHOSPHONATE N-ACETYLTRANSFERASE-RELATED-RELATED"/>
    <property type="match status" value="1"/>
</dbReference>
<dbReference type="EMBL" id="AP023287">
    <property type="protein sequence ID" value="BCI50818.1"/>
    <property type="molecule type" value="Genomic_DNA"/>
</dbReference>
<feature type="domain" description="N-acetyltransferase" evidence="3">
    <location>
        <begin position="4"/>
        <end position="154"/>
    </location>
</feature>
<name>A0A6S6P361_9MYCO</name>
<dbReference type="GO" id="GO:0016747">
    <property type="term" value="F:acyltransferase activity, transferring groups other than amino-acyl groups"/>
    <property type="evidence" value="ECO:0007669"/>
    <property type="project" value="InterPro"/>
</dbReference>
<evidence type="ECO:0000256" key="2">
    <source>
        <dbReference type="ARBA" id="ARBA00023315"/>
    </source>
</evidence>
<dbReference type="InterPro" id="IPR000182">
    <property type="entry name" value="GNAT_dom"/>
</dbReference>
<keyword evidence="2" id="KW-0012">Acyltransferase</keyword>
<dbReference type="InterPro" id="IPR050832">
    <property type="entry name" value="Bact_Acetyltransf"/>
</dbReference>
<dbReference type="AlphaFoldDB" id="A0A6S6P361"/>
<dbReference type="SUPFAM" id="SSF55729">
    <property type="entry name" value="Acyl-CoA N-acyltransferases (Nat)"/>
    <property type="match status" value="1"/>
</dbReference>
<dbReference type="PANTHER" id="PTHR43877:SF2">
    <property type="entry name" value="AMINOALKYLPHOSPHONATE N-ACETYLTRANSFERASE-RELATED"/>
    <property type="match status" value="1"/>
</dbReference>
<dbReference type="PROSITE" id="PS51186">
    <property type="entry name" value="GNAT"/>
    <property type="match status" value="1"/>
</dbReference>
<evidence type="ECO:0000256" key="1">
    <source>
        <dbReference type="ARBA" id="ARBA00022679"/>
    </source>
</evidence>
<protein>
    <submittedName>
        <fullName evidence="4">Acetyltransferase</fullName>
    </submittedName>
</protein>
<dbReference type="Gene3D" id="3.40.630.30">
    <property type="match status" value="1"/>
</dbReference>
<evidence type="ECO:0000313" key="5">
    <source>
        <dbReference type="Proteomes" id="UP000515734"/>
    </source>
</evidence>
<keyword evidence="1 4" id="KW-0808">Transferase</keyword>
<accession>A0A6S6P361</accession>
<dbReference type="CDD" id="cd04301">
    <property type="entry name" value="NAT_SF"/>
    <property type="match status" value="1"/>
</dbReference>